<feature type="region of interest" description="Disordered" evidence="1">
    <location>
        <begin position="105"/>
        <end position="146"/>
    </location>
</feature>
<reference evidence="2 3" key="1">
    <citation type="submission" date="2014-09" db="EMBL/GenBank/DDBJ databases">
        <title>Draft genome of Bradyrhizobium japonicum Is-34.</title>
        <authorList>
            <person name="Tsurumaru H."/>
            <person name="Yamakawa T."/>
            <person name="Hashimoto S."/>
            <person name="Okizaki K."/>
            <person name="Kanesaki Y."/>
            <person name="Yoshikawa H."/>
            <person name="Yajima S."/>
        </authorList>
    </citation>
    <scope>NUCLEOTIDE SEQUENCE [LARGE SCALE GENOMIC DNA]</scope>
    <source>
        <strain evidence="2 3">Is-34</strain>
    </source>
</reference>
<dbReference type="EMBL" id="JRPN01000017">
    <property type="protein sequence ID" value="KGT77987.1"/>
    <property type="molecule type" value="Genomic_DNA"/>
</dbReference>
<organism evidence="2 3">
    <name type="scientific">Bradyrhizobium japonicum</name>
    <dbReference type="NCBI Taxonomy" id="375"/>
    <lineage>
        <taxon>Bacteria</taxon>
        <taxon>Pseudomonadati</taxon>
        <taxon>Pseudomonadota</taxon>
        <taxon>Alphaproteobacteria</taxon>
        <taxon>Hyphomicrobiales</taxon>
        <taxon>Nitrobacteraceae</taxon>
        <taxon>Bradyrhizobium</taxon>
    </lineage>
</organism>
<evidence type="ECO:0000256" key="1">
    <source>
        <dbReference type="SAM" id="MobiDB-lite"/>
    </source>
</evidence>
<proteinExistence type="predicted"/>
<dbReference type="Proteomes" id="UP000030377">
    <property type="component" value="Unassembled WGS sequence"/>
</dbReference>
<protein>
    <submittedName>
        <fullName evidence="2">Uncharacterized protein</fullName>
    </submittedName>
</protein>
<evidence type="ECO:0000313" key="2">
    <source>
        <dbReference type="EMBL" id="KGT77987.1"/>
    </source>
</evidence>
<sequence length="187" mass="19977">MSSPGVLGRLLRIASSDKAVSWEGCKSVAFRAKIRVDYSGELVSHDHDLLPARRRARCSRGPASRRQALHRSFKSRPRVNASVRAQATVDVEQILQAKCAGGRHSTADFAAQPPRGNQRDHAVVSKKTEVEVRPNEELLSDDAGKSSTRAADICAAQNRANLAGAAGASYGPITSPIPELSGRAPCV</sequence>
<dbReference type="AlphaFoldDB" id="A0A0A3XU77"/>
<dbReference type="KEGG" id="bjp:RN69_38605"/>
<accession>A0A0A3XU77</accession>
<dbReference type="OrthoDB" id="8221154at2"/>
<gene>
    <name evidence="2" type="ORF">MA20_20355</name>
</gene>
<name>A0A0A3XU77_BRAJP</name>
<comment type="caution">
    <text evidence="2">The sequence shown here is derived from an EMBL/GenBank/DDBJ whole genome shotgun (WGS) entry which is preliminary data.</text>
</comment>
<feature type="compositionally biased region" description="Basic and acidic residues" evidence="1">
    <location>
        <begin position="117"/>
        <end position="136"/>
    </location>
</feature>
<dbReference type="PATRIC" id="fig|375.38.peg.4750"/>
<evidence type="ECO:0000313" key="3">
    <source>
        <dbReference type="Proteomes" id="UP000030377"/>
    </source>
</evidence>